<dbReference type="SUPFAM" id="SSF52833">
    <property type="entry name" value="Thioredoxin-like"/>
    <property type="match status" value="1"/>
</dbReference>
<dbReference type="RefSeq" id="WP_196395644.1">
    <property type="nucleotide sequence ID" value="NZ_JADNYM010000005.1"/>
</dbReference>
<dbReference type="EMBL" id="JADNYM010000005">
    <property type="protein sequence ID" value="MBG0738695.1"/>
    <property type="molecule type" value="Genomic_DNA"/>
</dbReference>
<sequence>MSPVTLSTSPKSVTIFSKEKGCVQCNAMDRALAKTDLHVTKLDGTTDENREFCKDLGFTQAPVVVIYQDGVIIDKWSGFNPIKTGELKNDPLVERTAPVEVRELIAA</sequence>
<evidence type="ECO:0000313" key="3">
    <source>
        <dbReference type="Proteomes" id="UP000655366"/>
    </source>
</evidence>
<dbReference type="Proteomes" id="UP000655366">
    <property type="component" value="Unassembled WGS sequence"/>
</dbReference>
<accession>A0A931CM46</accession>
<protein>
    <recommendedName>
        <fullName evidence="1">Glutaredoxin domain-containing protein</fullName>
    </recommendedName>
</protein>
<dbReference type="InterPro" id="IPR002109">
    <property type="entry name" value="Glutaredoxin"/>
</dbReference>
<gene>
    <name evidence="2" type="ORF">IV500_04570</name>
</gene>
<dbReference type="Pfam" id="PF00462">
    <property type="entry name" value="Glutaredoxin"/>
    <property type="match status" value="1"/>
</dbReference>
<reference evidence="2 3" key="1">
    <citation type="submission" date="2020-11" db="EMBL/GenBank/DDBJ databases">
        <title>Arthrobacter antarcticus sp. nov., isolated from Antarctic Soil.</title>
        <authorList>
            <person name="Li J."/>
        </authorList>
    </citation>
    <scope>NUCLEOTIDE SEQUENCE [LARGE SCALE GENOMIC DNA]</scope>
    <source>
        <strain evidence="2 3">Z1-20</strain>
    </source>
</reference>
<dbReference type="CDD" id="cd02947">
    <property type="entry name" value="TRX_family"/>
    <property type="match status" value="1"/>
</dbReference>
<dbReference type="AlphaFoldDB" id="A0A931CM46"/>
<evidence type="ECO:0000313" key="2">
    <source>
        <dbReference type="EMBL" id="MBG0738695.1"/>
    </source>
</evidence>
<dbReference type="Gene3D" id="3.40.30.10">
    <property type="entry name" value="Glutaredoxin"/>
    <property type="match status" value="1"/>
</dbReference>
<keyword evidence="3" id="KW-1185">Reference proteome</keyword>
<proteinExistence type="predicted"/>
<comment type="caution">
    <text evidence="2">The sequence shown here is derived from an EMBL/GenBank/DDBJ whole genome shotgun (WGS) entry which is preliminary data.</text>
</comment>
<feature type="domain" description="Glutaredoxin" evidence="1">
    <location>
        <begin position="13"/>
        <end position="67"/>
    </location>
</feature>
<organism evidence="2 3">
    <name type="scientific">Arthrobacter terrae</name>
    <dbReference type="NCBI Taxonomy" id="2935737"/>
    <lineage>
        <taxon>Bacteria</taxon>
        <taxon>Bacillati</taxon>
        <taxon>Actinomycetota</taxon>
        <taxon>Actinomycetes</taxon>
        <taxon>Micrococcales</taxon>
        <taxon>Micrococcaceae</taxon>
        <taxon>Arthrobacter</taxon>
    </lineage>
</organism>
<evidence type="ECO:0000259" key="1">
    <source>
        <dbReference type="Pfam" id="PF00462"/>
    </source>
</evidence>
<name>A0A931CM46_9MICC</name>
<dbReference type="InterPro" id="IPR036249">
    <property type="entry name" value="Thioredoxin-like_sf"/>
</dbReference>